<keyword evidence="4" id="KW-1185">Reference proteome</keyword>
<dbReference type="OrthoDB" id="437922at2759"/>
<feature type="region of interest" description="Disordered" evidence="1">
    <location>
        <begin position="754"/>
        <end position="775"/>
    </location>
</feature>
<dbReference type="InterPro" id="IPR024420">
    <property type="entry name" value="TRAPP_III_complex_Trs85"/>
</dbReference>
<feature type="compositionally biased region" description="Acidic residues" evidence="1">
    <location>
        <begin position="1099"/>
        <end position="1111"/>
    </location>
</feature>
<reference evidence="3 4" key="1">
    <citation type="submission" date="2011-10" db="EMBL/GenBank/DDBJ databases">
        <authorList>
            <person name="Genoscope - CEA"/>
        </authorList>
    </citation>
    <scope>NUCLEOTIDE SEQUENCE [LARGE SCALE GENOMIC DNA]</scope>
    <source>
        <strain evidence="3 4">RCC 1105</strain>
    </source>
</reference>
<dbReference type="eggNOG" id="KOG1938">
    <property type="taxonomic scope" value="Eukaryota"/>
</dbReference>
<dbReference type="InterPro" id="IPR058541">
    <property type="entry name" value="Ig_TPPC8_1st"/>
</dbReference>
<dbReference type="PANTHER" id="PTHR12975">
    <property type="entry name" value="TRANSPORT PROTEIN TRAPP"/>
    <property type="match status" value="1"/>
</dbReference>
<evidence type="ECO:0000313" key="4">
    <source>
        <dbReference type="Proteomes" id="UP000198341"/>
    </source>
</evidence>
<organism evidence="3 4">
    <name type="scientific">Bathycoccus prasinos</name>
    <dbReference type="NCBI Taxonomy" id="41875"/>
    <lineage>
        <taxon>Eukaryota</taxon>
        <taxon>Viridiplantae</taxon>
        <taxon>Chlorophyta</taxon>
        <taxon>Mamiellophyceae</taxon>
        <taxon>Mamiellales</taxon>
        <taxon>Bathycoccaceae</taxon>
        <taxon>Bathycoccus</taxon>
    </lineage>
</organism>
<feature type="region of interest" description="Disordered" evidence="1">
    <location>
        <begin position="814"/>
        <end position="840"/>
    </location>
</feature>
<feature type="region of interest" description="Disordered" evidence="1">
    <location>
        <begin position="451"/>
        <end position="475"/>
    </location>
</feature>
<evidence type="ECO:0000256" key="1">
    <source>
        <dbReference type="SAM" id="MobiDB-lite"/>
    </source>
</evidence>
<feature type="domain" description="TPPC8 first Ig-like" evidence="2">
    <location>
        <begin position="803"/>
        <end position="944"/>
    </location>
</feature>
<dbReference type="STRING" id="41875.K8F3D7"/>
<dbReference type="KEGG" id="bpg:Bathy09g00820"/>
<gene>
    <name evidence="3" type="ORF">Bathy09g00820</name>
</gene>
<sequence>MEVNRRLFFDQNATIIVASSPTVRESVCSGGNGSFQDRLKASLRDGHVVDNLRNVPIRNNQNDGQVSHYLSSARLNVIGFNEGKVKRKEEVCEQMNQVRKRTLRELESSGKESSHGTFDLASIERDETLLDVVFREERNEDAVLHSRKAFENHYDGLQDSIRYHNLNPSDYPVAVICVCSASEPEPQNQLELMLRETMQNAPCFVKQRADVDVVRHFVVLQDAKEGGGEGNTSKLQPMDDNEVEIFRARNETHERALMDVKRKFSEQKVSALTINFSDSEFEKIVLNAFMRRLTERVIAPHMERLLYGLNAMIFNTRKGFKNQFKSFWGRNVVGTSSSGSGTTAVPIPPLANSSPSHSREGSDTNLSAVGPSTTSYTVSKQDVYSSQESQIRKAADLSLFLGDIDNAIASYKLVGSDYKAEKNWKSCALAYEASGIALTIKADDIRKNSNSSGTLASPMKSSGSGSNLGSGGNDEAMRKEADAAFEYALSCYAKVKKQRDEYLTAAAGGITPASLDVDSFNYIDEMMVLCSIRRAVSLIASGKFREAATTFAKEAANFGGIDDLQSALLLERASRNFLEIDASRTLTRKVPKSLPWMRKHAFHAALAGHGYARVNARRAAARCYALSLASLGYENTWHKCREHCLFSLARLAAHDGNNADAVRYFQRLLGSSDGRKNEFGSNDRIHASRTETTQRTYLREYLHVVSSYLNGDKSSHISCDVVSAPLPEVDVSTVFVSFVNDEDQNSGVIDKTRATPMTLPTTPTDQNASLSSPGLERQMSNGASPGFLKHTARSKIAFGDVSWKSIEEKSGVVPNLQGGANNASSNWLDGGSSKASKEQRSVTAKDEVVFITAKLSNPLRIPITLHNVSLEWEFSDQSDIKDVTNDAVACETIALLELQPNEKSEITLRVTPKKPGVLRVVGVKWTLENTALGKATFDIKAPLSRRDTAKEKATKVRKIWVRDIPEESRLVFDIVDTVPRLEASFESSEGSLANASSAVALDGSISKVNVIIRNVSDATARHVRIRLPSNAFTPCENDMHRVVSNKSKQYGNVFAVSDSIQPKEHVCISCWFHPARLSPKDFEALDSALLSSEGANDPYFDDDDDNDDNNDSENSNNARMMNSGNATTQESRALVCYQPEPPAPKLLRYRLAKLSKRYVTKRSIMLTMKVVPSPSSVNESICTLRAINCSSTQTFELTSIFAARRKTTTTSLSPREAEDPAVEFLKTTKLFSNACFRGDGKLLNPGKTIDVTFKLSRGDINTNGDSNGNDKKDLILDGEEDKSEEYKSISRTLCAPTSRKMCVSLQWKTHSAGVGDGAFNGSSRCFATDIWKNSNDSPAEMDEDENAVATNFEFYSQTSVSAAAKISDAKTFPNGVVSLPSPQKTKIVPVTITCFNGSRERVDVTFDATDMNEDEENNSARNAWTTATDIASSLTRLDINKEQEDSNNNSTTQQQQQHLKKVLLREKGTLSPFVWIRETRKTIRRVPPGASVTFDASLLVFKPGAFRVDNFKVHFVPSSSSKADDDIEDDIEDESIEDNITRTARRLAPCAGFSLFVVG</sequence>
<dbReference type="Pfam" id="PF24545">
    <property type="entry name" value="Ig_TPPC8_1st"/>
    <property type="match status" value="1"/>
</dbReference>
<name>K8F3D7_9CHLO</name>
<evidence type="ECO:0000313" key="3">
    <source>
        <dbReference type="EMBL" id="CCO66572.1"/>
    </source>
</evidence>
<feature type="compositionally biased region" description="Polar residues" evidence="1">
    <location>
        <begin position="363"/>
        <end position="374"/>
    </location>
</feature>
<evidence type="ECO:0000259" key="2">
    <source>
        <dbReference type="Pfam" id="PF24545"/>
    </source>
</evidence>
<feature type="compositionally biased region" description="Polar residues" evidence="1">
    <location>
        <begin position="818"/>
        <end position="827"/>
    </location>
</feature>
<dbReference type="Proteomes" id="UP000198341">
    <property type="component" value="Chromosome 9"/>
</dbReference>
<protein>
    <recommendedName>
        <fullName evidence="2">TPPC8 first Ig-like domain-containing protein</fullName>
    </recommendedName>
</protein>
<feature type="region of interest" description="Disordered" evidence="1">
    <location>
        <begin position="337"/>
        <end position="374"/>
    </location>
</feature>
<dbReference type="PANTHER" id="PTHR12975:SF6">
    <property type="entry name" value="TRAFFICKING PROTEIN PARTICLE COMPLEX SUBUNIT 8"/>
    <property type="match status" value="1"/>
</dbReference>
<dbReference type="GO" id="GO:1990072">
    <property type="term" value="C:TRAPPIII protein complex"/>
    <property type="evidence" value="ECO:0007669"/>
    <property type="project" value="TreeGrafter"/>
</dbReference>
<feature type="region of interest" description="Disordered" evidence="1">
    <location>
        <begin position="1096"/>
        <end position="1125"/>
    </location>
</feature>
<accession>K8F3D7</accession>
<dbReference type="GeneID" id="19013589"/>
<dbReference type="EMBL" id="FO082270">
    <property type="protein sequence ID" value="CCO66572.1"/>
    <property type="molecule type" value="Genomic_DNA"/>
</dbReference>
<dbReference type="Pfam" id="PF12739">
    <property type="entry name" value="TRAPPC-Trs85"/>
    <property type="match status" value="1"/>
</dbReference>
<dbReference type="RefSeq" id="XP_007511012.1">
    <property type="nucleotide sequence ID" value="XM_007510950.1"/>
</dbReference>
<feature type="compositionally biased region" description="Polar residues" evidence="1">
    <location>
        <begin position="758"/>
        <end position="775"/>
    </location>
</feature>
<proteinExistence type="predicted"/>